<organism evidence="2 3">
    <name type="scientific">Alkalicoccobacillus gibsonii</name>
    <dbReference type="NCBI Taxonomy" id="79881"/>
    <lineage>
        <taxon>Bacteria</taxon>
        <taxon>Bacillati</taxon>
        <taxon>Bacillota</taxon>
        <taxon>Bacilli</taxon>
        <taxon>Bacillales</taxon>
        <taxon>Bacillaceae</taxon>
        <taxon>Alkalicoccobacillus</taxon>
    </lineage>
</organism>
<proteinExistence type="predicted"/>
<evidence type="ECO:0000313" key="3">
    <source>
        <dbReference type="Proteomes" id="UP001418796"/>
    </source>
</evidence>
<name>A0ABU9VDB0_9BACI</name>
<comment type="caution">
    <text evidence="2">The sequence shown here is derived from an EMBL/GenBank/DDBJ whole genome shotgun (WGS) entry which is preliminary data.</text>
</comment>
<keyword evidence="1" id="KW-1133">Transmembrane helix</keyword>
<dbReference type="InterPro" id="IPR021484">
    <property type="entry name" value="DUF3137"/>
</dbReference>
<dbReference type="Proteomes" id="UP001418796">
    <property type="component" value="Unassembled WGS sequence"/>
</dbReference>
<gene>
    <name evidence="2" type="ORF">MKY91_01455</name>
</gene>
<keyword evidence="1" id="KW-0472">Membrane</keyword>
<keyword evidence="1" id="KW-0812">Transmembrane</keyword>
<keyword evidence="3" id="KW-1185">Reference proteome</keyword>
<dbReference type="Pfam" id="PF11335">
    <property type="entry name" value="DUF3137"/>
    <property type="match status" value="2"/>
</dbReference>
<reference evidence="2 3" key="1">
    <citation type="submission" date="2024-03" db="EMBL/GenBank/DDBJ databases">
        <title>Bacilli Hybrid Assemblies.</title>
        <authorList>
            <person name="Kovac J."/>
        </authorList>
    </citation>
    <scope>NUCLEOTIDE SEQUENCE [LARGE SCALE GENOMIC DNA]</scope>
    <source>
        <strain evidence="2 3">FSL R7-0666</strain>
    </source>
</reference>
<feature type="transmembrane region" description="Helical" evidence="1">
    <location>
        <begin position="72"/>
        <end position="90"/>
    </location>
</feature>
<feature type="transmembrane region" description="Helical" evidence="1">
    <location>
        <begin position="49"/>
        <end position="66"/>
    </location>
</feature>
<dbReference type="EMBL" id="JBCITK010000001">
    <property type="protein sequence ID" value="MEN0641829.1"/>
    <property type="molecule type" value="Genomic_DNA"/>
</dbReference>
<dbReference type="RefSeq" id="WP_343129014.1">
    <property type="nucleotide sequence ID" value="NZ_JBCITK010000001.1"/>
</dbReference>
<evidence type="ECO:0000256" key="1">
    <source>
        <dbReference type="SAM" id="Phobius"/>
    </source>
</evidence>
<accession>A0ABU9VDB0</accession>
<protein>
    <submittedName>
        <fullName evidence="2">DUF3137 domain-containing protein</fullName>
    </submittedName>
</protein>
<evidence type="ECO:0000313" key="2">
    <source>
        <dbReference type="EMBL" id="MEN0641829.1"/>
    </source>
</evidence>
<sequence length="377" mass="45684">MKQFQDAYDLERFSKSEEEFEAFYKDDLHHLAEELEEKRLQLLRAHRRPYWILFMLTIAAAVYICYFLEWTYFLAILGAWIFYCLFFGISKEVKFQKEERMLKTQIKEELLKKTIQFMNPNFVYKPTYFVASKHFVDAHIFADAFDYYGGNDFVEGDVGEGEERTRLFFSEVTADKLVTYEHRKRVRRWREAAFQGLFFVADFNKQFEGLTTIVPKERRPSWFSRFFTKRDEEILKEMETMDLEFDKTFTVKTTDETKARYILTPAFKKRLMEFASQQRSNKSNAKYRKKEAARQGMNQMNGRLVPKKYPKPFKRAKSYFTFLDGKMYFMLHTNQTHFESNIHQKIDEKMFKEYYQDINRAMQLVDDLNLNLRIWNK</sequence>